<dbReference type="RefSeq" id="WP_057979276.1">
    <property type="nucleotide sequence ID" value="NZ_LKHP01000013.1"/>
</dbReference>
<reference evidence="11 12" key="1">
    <citation type="submission" date="2015-09" db="EMBL/GenBank/DDBJ databases">
        <title>Draft genome sequence of a Caloramator mitchellensis, a moderate thermophile from the Great Artesian Basin of Australia.</title>
        <authorList>
            <person name="Patel B.K."/>
        </authorList>
    </citation>
    <scope>NUCLEOTIDE SEQUENCE [LARGE SCALE GENOMIC DNA]</scope>
    <source>
        <strain evidence="11 12">VF08</strain>
    </source>
</reference>
<evidence type="ECO:0000256" key="2">
    <source>
        <dbReference type="ARBA" id="ARBA00022475"/>
    </source>
</evidence>
<keyword evidence="12" id="KW-1185">Reference proteome</keyword>
<evidence type="ECO:0000256" key="4">
    <source>
        <dbReference type="ARBA" id="ARBA00022989"/>
    </source>
</evidence>
<evidence type="ECO:0000256" key="9">
    <source>
        <dbReference type="SAM" id="Phobius"/>
    </source>
</evidence>
<dbReference type="SMART" id="SM00283">
    <property type="entry name" value="MA"/>
    <property type="match status" value="1"/>
</dbReference>
<evidence type="ECO:0000259" key="10">
    <source>
        <dbReference type="PROSITE" id="PS50111"/>
    </source>
</evidence>
<feature type="coiled-coil region" evidence="8">
    <location>
        <begin position="298"/>
        <end position="332"/>
    </location>
</feature>
<evidence type="ECO:0000256" key="8">
    <source>
        <dbReference type="SAM" id="Coils"/>
    </source>
</evidence>
<keyword evidence="3 9" id="KW-0812">Transmembrane</keyword>
<dbReference type="Proteomes" id="UP000052015">
    <property type="component" value="Unassembled WGS sequence"/>
</dbReference>
<dbReference type="Pfam" id="PF17202">
    <property type="entry name" value="sCache_3_3"/>
    <property type="match status" value="1"/>
</dbReference>
<dbReference type="AlphaFoldDB" id="A0A0R3K057"/>
<comment type="subcellular location">
    <subcellularLocation>
        <location evidence="1">Cell membrane</location>
        <topology evidence="1">Multi-pass membrane protein</topology>
    </subcellularLocation>
</comment>
<dbReference type="SUPFAM" id="SSF103190">
    <property type="entry name" value="Sensory domain-like"/>
    <property type="match status" value="1"/>
</dbReference>
<comment type="caution">
    <text evidence="11">The sequence shown here is derived from an EMBL/GenBank/DDBJ whole genome shotgun (WGS) entry which is preliminary data.</text>
</comment>
<protein>
    <submittedName>
        <fullName evidence="11">Putative methyl-accepting chemotaxis protein YoaH</fullName>
    </submittedName>
</protein>
<dbReference type="GO" id="GO:0007165">
    <property type="term" value="P:signal transduction"/>
    <property type="evidence" value="ECO:0007669"/>
    <property type="project" value="UniProtKB-KW"/>
</dbReference>
<evidence type="ECO:0000313" key="12">
    <source>
        <dbReference type="Proteomes" id="UP000052015"/>
    </source>
</evidence>
<proteinExistence type="predicted"/>
<evidence type="ECO:0000256" key="6">
    <source>
        <dbReference type="ARBA" id="ARBA00023224"/>
    </source>
</evidence>
<dbReference type="SUPFAM" id="SSF58104">
    <property type="entry name" value="Methyl-accepting chemotaxis protein (MCP) signaling domain"/>
    <property type="match status" value="1"/>
</dbReference>
<name>A0A0R3K057_CALMK</name>
<evidence type="ECO:0000256" key="1">
    <source>
        <dbReference type="ARBA" id="ARBA00004651"/>
    </source>
</evidence>
<dbReference type="CDD" id="cd11386">
    <property type="entry name" value="MCP_signal"/>
    <property type="match status" value="1"/>
</dbReference>
<dbReference type="PROSITE" id="PS50111">
    <property type="entry name" value="CHEMOTAXIS_TRANSDUC_2"/>
    <property type="match status" value="1"/>
</dbReference>
<evidence type="ECO:0000256" key="7">
    <source>
        <dbReference type="PROSITE-ProRule" id="PRU00284"/>
    </source>
</evidence>
<feature type="transmembrane region" description="Helical" evidence="9">
    <location>
        <begin position="9"/>
        <end position="29"/>
    </location>
</feature>
<dbReference type="Pfam" id="PF00015">
    <property type="entry name" value="MCPsignal"/>
    <property type="match status" value="1"/>
</dbReference>
<dbReference type="OrthoDB" id="9814363at2"/>
<dbReference type="InterPro" id="IPR004089">
    <property type="entry name" value="MCPsignal_dom"/>
</dbReference>
<sequence>MKLRTNGKIISLFIATIIIFAVSVNFVVYSKFNDLFTDKILSSNIALSIEILNQKYPGDWTFDGDKLYKGQTLINENNLIVDEIREKTKNHVSIFLNDTRIATTVTKDGKRLIGTKANENVTKTVITDGNEYKGPAEVMGVKYQTIYLPIKNAAGNNIGMFVVGVEKSVIDKDINGVMKAIILMTIGILLIAGLILFFFTRLFVIKPLMISKSKLENIAKGELNFEIDQKLLSKGDEIGDIIRATKTVKDALTNMINKVKTNSDLLDKFAEELAANSEQMAASSEQVAATTQEVASGASNQANEISEVLKLIEDLTKNIENIYEQVSNVRNSTDSTISKTQEGKKELENLVNSIADIKNAFKIVVEKVESLSETVSKIRNITDIIKGISEQTNLLALNAAIEAARAGESGRGFAVVADEVRKLAEESKNSSDEIKALIDLINNETKEVIGTAKEVDGFVEKQVEFVEKTTNAFEDILASVENIAPMIEKTYESIENTTNAKDIVLEKVETVSAVVEETSASTEEIAASIEEVSSAAQGVSASSKKLLDITEELGEAIGVFKL</sequence>
<gene>
    <name evidence="11" type="primary">yoaH</name>
    <name evidence="11" type="ORF">ABG79_01959</name>
</gene>
<dbReference type="InterPro" id="IPR033463">
    <property type="entry name" value="sCache_3"/>
</dbReference>
<accession>A0A0R3K057</accession>
<organism evidence="11 12">
    <name type="scientific">Caloramator mitchellensis</name>
    <dbReference type="NCBI Taxonomy" id="908809"/>
    <lineage>
        <taxon>Bacteria</taxon>
        <taxon>Bacillati</taxon>
        <taxon>Bacillota</taxon>
        <taxon>Clostridia</taxon>
        <taxon>Eubacteriales</taxon>
        <taxon>Clostridiaceae</taxon>
        <taxon>Caloramator</taxon>
    </lineage>
</organism>
<dbReference type="EMBL" id="LKHP01000013">
    <property type="protein sequence ID" value="KRQ86226.1"/>
    <property type="molecule type" value="Genomic_DNA"/>
</dbReference>
<keyword evidence="4 9" id="KW-1133">Transmembrane helix</keyword>
<keyword evidence="2" id="KW-1003">Cell membrane</keyword>
<evidence type="ECO:0000313" key="11">
    <source>
        <dbReference type="EMBL" id="KRQ86226.1"/>
    </source>
</evidence>
<dbReference type="PANTHER" id="PTHR32089">
    <property type="entry name" value="METHYL-ACCEPTING CHEMOTAXIS PROTEIN MCPB"/>
    <property type="match status" value="1"/>
</dbReference>
<dbReference type="InterPro" id="IPR029151">
    <property type="entry name" value="Sensor-like_sf"/>
</dbReference>
<feature type="transmembrane region" description="Helical" evidence="9">
    <location>
        <begin position="181"/>
        <end position="204"/>
    </location>
</feature>
<feature type="domain" description="Methyl-accepting transducer" evidence="10">
    <location>
        <begin position="276"/>
        <end position="533"/>
    </location>
</feature>
<keyword evidence="8" id="KW-0175">Coiled coil</keyword>
<keyword evidence="6 7" id="KW-0807">Transducer</keyword>
<keyword evidence="5 9" id="KW-0472">Membrane</keyword>
<evidence type="ECO:0000256" key="5">
    <source>
        <dbReference type="ARBA" id="ARBA00023136"/>
    </source>
</evidence>
<dbReference type="STRING" id="908809.ABG79_01959"/>
<dbReference type="Gene3D" id="1.10.287.950">
    <property type="entry name" value="Methyl-accepting chemotaxis protein"/>
    <property type="match status" value="1"/>
</dbReference>
<evidence type="ECO:0000256" key="3">
    <source>
        <dbReference type="ARBA" id="ARBA00022692"/>
    </source>
</evidence>
<dbReference type="PANTHER" id="PTHR32089:SF112">
    <property type="entry name" value="LYSOZYME-LIKE PROTEIN-RELATED"/>
    <property type="match status" value="1"/>
</dbReference>
<dbReference type="PATRIC" id="fig|908809.3.peg.1959"/>
<dbReference type="GO" id="GO:0005886">
    <property type="term" value="C:plasma membrane"/>
    <property type="evidence" value="ECO:0007669"/>
    <property type="project" value="UniProtKB-SubCell"/>
</dbReference>